<evidence type="ECO:0000313" key="3">
    <source>
        <dbReference type="Proteomes" id="UP001597186"/>
    </source>
</evidence>
<evidence type="ECO:0008006" key="4">
    <source>
        <dbReference type="Google" id="ProtNLM"/>
    </source>
</evidence>
<evidence type="ECO:0000313" key="2">
    <source>
        <dbReference type="EMBL" id="MFD1509180.1"/>
    </source>
</evidence>
<dbReference type="EMBL" id="JBHUDD010000047">
    <property type="protein sequence ID" value="MFD1509180.1"/>
    <property type="molecule type" value="Genomic_DNA"/>
</dbReference>
<dbReference type="RefSeq" id="WP_379914382.1">
    <property type="nucleotide sequence ID" value="NZ_JBHUDD010000047.1"/>
</dbReference>
<accession>A0ABW4ECZ4</accession>
<feature type="signal peptide" evidence="1">
    <location>
        <begin position="1"/>
        <end position="24"/>
    </location>
</feature>
<comment type="caution">
    <text evidence="2">The sequence shown here is derived from an EMBL/GenBank/DDBJ whole genome shotgun (WGS) entry which is preliminary data.</text>
</comment>
<keyword evidence="3" id="KW-1185">Reference proteome</keyword>
<gene>
    <name evidence="2" type="ORF">ACFTOW_07175</name>
</gene>
<keyword evidence="1" id="KW-0732">Signal</keyword>
<reference evidence="3" key="1">
    <citation type="journal article" date="2019" name="Int. J. Syst. Evol. Microbiol.">
        <title>The Global Catalogue of Microorganisms (GCM) 10K type strain sequencing project: providing services to taxonomists for standard genome sequencing and annotation.</title>
        <authorList>
            <consortium name="The Broad Institute Genomics Platform"/>
            <consortium name="The Broad Institute Genome Sequencing Center for Infectious Disease"/>
            <person name="Wu L."/>
            <person name="Ma J."/>
        </authorList>
    </citation>
    <scope>NUCLEOTIDE SEQUENCE [LARGE SCALE GENOMIC DNA]</scope>
    <source>
        <strain evidence="3">CGMCC 1.12477</strain>
    </source>
</reference>
<dbReference type="Gene3D" id="1.20.120.1490">
    <property type="match status" value="1"/>
</dbReference>
<feature type="chain" id="PRO_5046754573" description="LTXXQ motif family protein" evidence="1">
    <location>
        <begin position="25"/>
        <end position="185"/>
    </location>
</feature>
<name>A0ABW4ECZ4_9RHOB</name>
<evidence type="ECO:0000256" key="1">
    <source>
        <dbReference type="SAM" id="SignalP"/>
    </source>
</evidence>
<sequence>MRHTRLAAGLAAPGLMVASVPAVAQESPYAGMDAREIASLSQADVDAILAGQGWGLALPAELGGYPGPLHVLELADALELSDAQRAEVQAVYDAMKVEAQTAGRAYVEAEAMLSHMFKAGHASPQRLEMMLGQSADALADLRAVHLRAHLEVTPVLSDAQKEVYARERGYGGGHGDADHSGHANH</sequence>
<organism evidence="2 3">
    <name type="scientific">Lacimonas salitolerans</name>
    <dbReference type="NCBI Taxonomy" id="1323750"/>
    <lineage>
        <taxon>Bacteria</taxon>
        <taxon>Pseudomonadati</taxon>
        <taxon>Pseudomonadota</taxon>
        <taxon>Alphaproteobacteria</taxon>
        <taxon>Rhodobacterales</taxon>
        <taxon>Paracoccaceae</taxon>
        <taxon>Lacimonas</taxon>
    </lineage>
</organism>
<proteinExistence type="predicted"/>
<dbReference type="Proteomes" id="UP001597186">
    <property type="component" value="Unassembled WGS sequence"/>
</dbReference>
<protein>
    <recommendedName>
        <fullName evidence="4">LTXXQ motif family protein</fullName>
    </recommendedName>
</protein>